<proteinExistence type="predicted"/>
<feature type="compositionally biased region" description="Basic and acidic residues" evidence="1">
    <location>
        <begin position="1"/>
        <end position="29"/>
    </location>
</feature>
<gene>
    <name evidence="2" type="ORF">J2S19_002389</name>
</gene>
<keyword evidence="3" id="KW-1185">Reference proteome</keyword>
<evidence type="ECO:0000256" key="1">
    <source>
        <dbReference type="SAM" id="MobiDB-lite"/>
    </source>
</evidence>
<organism evidence="2 3">
    <name type="scientific">Metabacillus malikii</name>
    <dbReference type="NCBI Taxonomy" id="1504265"/>
    <lineage>
        <taxon>Bacteria</taxon>
        <taxon>Bacillati</taxon>
        <taxon>Bacillota</taxon>
        <taxon>Bacilli</taxon>
        <taxon>Bacillales</taxon>
        <taxon>Bacillaceae</taxon>
        <taxon>Metabacillus</taxon>
    </lineage>
</organism>
<comment type="caution">
    <text evidence="2">The sequence shown here is derived from an EMBL/GenBank/DDBJ whole genome shotgun (WGS) entry which is preliminary data.</text>
</comment>
<dbReference type="Proteomes" id="UP001234495">
    <property type="component" value="Unassembled WGS sequence"/>
</dbReference>
<evidence type="ECO:0000313" key="2">
    <source>
        <dbReference type="EMBL" id="MDQ0231127.1"/>
    </source>
</evidence>
<dbReference type="EMBL" id="JAUSUD010000010">
    <property type="protein sequence ID" value="MDQ0231127.1"/>
    <property type="molecule type" value="Genomic_DNA"/>
</dbReference>
<protein>
    <submittedName>
        <fullName evidence="2">Uncharacterized protein</fullName>
    </submittedName>
</protein>
<name>A0ABT9ZH51_9BACI</name>
<feature type="region of interest" description="Disordered" evidence="1">
    <location>
        <begin position="1"/>
        <end position="38"/>
    </location>
</feature>
<sequence length="38" mass="4525">MKTKIEREKVRSVLHRLDEDQNDKREGRKCPSSAMKPK</sequence>
<accession>A0ABT9ZH51</accession>
<evidence type="ECO:0000313" key="3">
    <source>
        <dbReference type="Proteomes" id="UP001234495"/>
    </source>
</evidence>
<reference evidence="2 3" key="1">
    <citation type="submission" date="2023-07" db="EMBL/GenBank/DDBJ databases">
        <title>Genomic Encyclopedia of Type Strains, Phase IV (KMG-IV): sequencing the most valuable type-strain genomes for metagenomic binning, comparative biology and taxonomic classification.</title>
        <authorList>
            <person name="Goeker M."/>
        </authorList>
    </citation>
    <scope>NUCLEOTIDE SEQUENCE [LARGE SCALE GENOMIC DNA]</scope>
    <source>
        <strain evidence="2 3">DSM 29005</strain>
    </source>
</reference>